<comment type="caution">
    <text evidence="1">The sequence shown here is derived from an EMBL/GenBank/DDBJ whole genome shotgun (WGS) entry which is preliminary data.</text>
</comment>
<sequence>MDKEISCKNPSENNMQSYRERLNLNIDEKEKIVEKAMIFIHNNGTGNLL</sequence>
<proteinExistence type="predicted"/>
<reference evidence="1 2" key="1">
    <citation type="journal article" date="2021" name="Int. J. Syst. Evol. Microbiol.">
        <title>Clostridium zeae sp. nov., isolated from corn silage.</title>
        <authorList>
            <person name="Kobayashi H."/>
            <person name="Tanizawa Y."/>
            <person name="Yagura M."/>
            <person name="Sakamoto M."/>
            <person name="Ohkuma M."/>
            <person name="Tohno M."/>
        </authorList>
    </citation>
    <scope>NUCLEOTIDE SEQUENCE [LARGE SCALE GENOMIC DNA]</scope>
    <source>
        <strain evidence="1 2">CSC2</strain>
    </source>
</reference>
<name>A0ABQ1E736_9CLOT</name>
<gene>
    <name evidence="1" type="ORF">CSC2_08440</name>
</gene>
<dbReference type="EMBL" id="BMBA01000001">
    <property type="protein sequence ID" value="GFZ30318.1"/>
    <property type="molecule type" value="Genomic_DNA"/>
</dbReference>
<keyword evidence="2" id="KW-1185">Reference proteome</keyword>
<evidence type="ECO:0000313" key="1">
    <source>
        <dbReference type="EMBL" id="GFZ30318.1"/>
    </source>
</evidence>
<dbReference type="RefSeq" id="WP_228731207.1">
    <property type="nucleotide sequence ID" value="NZ_BMBA01000001.1"/>
</dbReference>
<protein>
    <submittedName>
        <fullName evidence="1">Uncharacterized protein</fullName>
    </submittedName>
</protein>
<accession>A0ABQ1E736</accession>
<dbReference type="Proteomes" id="UP000663802">
    <property type="component" value="Unassembled WGS sequence"/>
</dbReference>
<organism evidence="1 2">
    <name type="scientific">Clostridium zeae</name>
    <dbReference type="NCBI Taxonomy" id="2759022"/>
    <lineage>
        <taxon>Bacteria</taxon>
        <taxon>Bacillati</taxon>
        <taxon>Bacillota</taxon>
        <taxon>Clostridia</taxon>
        <taxon>Eubacteriales</taxon>
        <taxon>Clostridiaceae</taxon>
        <taxon>Clostridium</taxon>
    </lineage>
</organism>
<evidence type="ECO:0000313" key="2">
    <source>
        <dbReference type="Proteomes" id="UP000663802"/>
    </source>
</evidence>